<sequence length="186" mass="20753">MFEGIMSKYSAGMAVELVAGWKDVTAPRELDCETNPRSAEPSKVGSCLNFVDQSAWLSTFARRSSRRSFTCESESQFVPRNRHNVCVRSPSERPDGFITFQDPIFTGSPSFDVVSNIKDHIPVCDDPKRKGCAYTVVKSPNCSAVGDTNTAEAHDTVDQFQGQWSEWGRRIRTWLSTTRWKGGGFA</sequence>
<keyword evidence="2" id="KW-1185">Reference proteome</keyword>
<dbReference type="EMBL" id="BRPK01000022">
    <property type="protein sequence ID" value="GLB45338.1"/>
    <property type="molecule type" value="Genomic_DNA"/>
</dbReference>
<evidence type="ECO:0000313" key="1">
    <source>
        <dbReference type="EMBL" id="GLB45338.1"/>
    </source>
</evidence>
<dbReference type="Proteomes" id="UP001063166">
    <property type="component" value="Unassembled WGS sequence"/>
</dbReference>
<dbReference type="AlphaFoldDB" id="A0A9P3UU80"/>
<reference evidence="1" key="1">
    <citation type="submission" date="2022-07" db="EMBL/GenBank/DDBJ databases">
        <title>The genome of Lyophyllum shimeji provides insight into the initial evolution of ectomycorrhizal fungal genome.</title>
        <authorList>
            <person name="Kobayashi Y."/>
            <person name="Shibata T."/>
            <person name="Hirakawa H."/>
            <person name="Shigenobu S."/>
            <person name="Nishiyama T."/>
            <person name="Yamada A."/>
            <person name="Hasebe M."/>
            <person name="Kawaguchi M."/>
        </authorList>
    </citation>
    <scope>NUCLEOTIDE SEQUENCE</scope>
    <source>
        <strain evidence="1">AT787</strain>
    </source>
</reference>
<proteinExistence type="predicted"/>
<protein>
    <submittedName>
        <fullName evidence="1">Uncharacterized protein</fullName>
    </submittedName>
</protein>
<comment type="caution">
    <text evidence="1">The sequence shown here is derived from an EMBL/GenBank/DDBJ whole genome shotgun (WGS) entry which is preliminary data.</text>
</comment>
<organism evidence="1 2">
    <name type="scientific">Lyophyllum shimeji</name>
    <name type="common">Hon-shimeji</name>
    <name type="synonym">Tricholoma shimeji</name>
    <dbReference type="NCBI Taxonomy" id="47721"/>
    <lineage>
        <taxon>Eukaryota</taxon>
        <taxon>Fungi</taxon>
        <taxon>Dikarya</taxon>
        <taxon>Basidiomycota</taxon>
        <taxon>Agaricomycotina</taxon>
        <taxon>Agaricomycetes</taxon>
        <taxon>Agaricomycetidae</taxon>
        <taxon>Agaricales</taxon>
        <taxon>Tricholomatineae</taxon>
        <taxon>Lyophyllaceae</taxon>
        <taxon>Lyophyllum</taxon>
    </lineage>
</organism>
<gene>
    <name evidence="1" type="ORF">LshimejAT787_2200010</name>
</gene>
<name>A0A9P3UU80_LYOSH</name>
<evidence type="ECO:0000313" key="2">
    <source>
        <dbReference type="Proteomes" id="UP001063166"/>
    </source>
</evidence>
<accession>A0A9P3UU80</accession>